<accession>A0A5B7E2W8</accession>
<dbReference type="EMBL" id="VSRR010001898">
    <property type="protein sequence ID" value="MPC28351.1"/>
    <property type="molecule type" value="Genomic_DNA"/>
</dbReference>
<dbReference type="Proteomes" id="UP000324222">
    <property type="component" value="Unassembled WGS sequence"/>
</dbReference>
<evidence type="ECO:0000313" key="3">
    <source>
        <dbReference type="Proteomes" id="UP000324222"/>
    </source>
</evidence>
<feature type="region of interest" description="Disordered" evidence="1">
    <location>
        <begin position="44"/>
        <end position="67"/>
    </location>
</feature>
<reference evidence="2 3" key="1">
    <citation type="submission" date="2019-05" db="EMBL/GenBank/DDBJ databases">
        <title>Another draft genome of Portunus trituberculatus and its Hox gene families provides insights of decapod evolution.</title>
        <authorList>
            <person name="Jeong J.-H."/>
            <person name="Song I."/>
            <person name="Kim S."/>
            <person name="Choi T."/>
            <person name="Kim D."/>
            <person name="Ryu S."/>
            <person name="Kim W."/>
        </authorList>
    </citation>
    <scope>NUCLEOTIDE SEQUENCE [LARGE SCALE GENOMIC DNA]</scope>
    <source>
        <tissue evidence="2">Muscle</tissue>
    </source>
</reference>
<keyword evidence="3" id="KW-1185">Reference proteome</keyword>
<protein>
    <submittedName>
        <fullName evidence="2">Uncharacterized protein</fullName>
    </submittedName>
</protein>
<comment type="caution">
    <text evidence="2">The sequence shown here is derived from an EMBL/GenBank/DDBJ whole genome shotgun (WGS) entry which is preliminary data.</text>
</comment>
<feature type="compositionally biased region" description="Basic residues" evidence="1">
    <location>
        <begin position="44"/>
        <end position="53"/>
    </location>
</feature>
<name>A0A5B7E2W8_PORTR</name>
<gene>
    <name evidence="2" type="ORF">E2C01_021553</name>
</gene>
<proteinExistence type="predicted"/>
<dbReference type="AlphaFoldDB" id="A0A5B7E2W8"/>
<evidence type="ECO:0000256" key="1">
    <source>
        <dbReference type="SAM" id="MobiDB-lite"/>
    </source>
</evidence>
<evidence type="ECO:0000313" key="2">
    <source>
        <dbReference type="EMBL" id="MPC28351.1"/>
    </source>
</evidence>
<organism evidence="2 3">
    <name type="scientific">Portunus trituberculatus</name>
    <name type="common">Swimming crab</name>
    <name type="synonym">Neptunus trituberculatus</name>
    <dbReference type="NCBI Taxonomy" id="210409"/>
    <lineage>
        <taxon>Eukaryota</taxon>
        <taxon>Metazoa</taxon>
        <taxon>Ecdysozoa</taxon>
        <taxon>Arthropoda</taxon>
        <taxon>Crustacea</taxon>
        <taxon>Multicrustacea</taxon>
        <taxon>Malacostraca</taxon>
        <taxon>Eumalacostraca</taxon>
        <taxon>Eucarida</taxon>
        <taxon>Decapoda</taxon>
        <taxon>Pleocyemata</taxon>
        <taxon>Brachyura</taxon>
        <taxon>Eubrachyura</taxon>
        <taxon>Portunoidea</taxon>
        <taxon>Portunidae</taxon>
        <taxon>Portuninae</taxon>
        <taxon>Portunus</taxon>
    </lineage>
</organism>
<sequence length="67" mass="7808">MEVARLHVYDSALTQLCTWDYEVEKDALLSFDVVRKKKNVRFTKRRPSFRPHNKTGSQEALVSEGKP</sequence>